<dbReference type="EMBL" id="SJKD01000010">
    <property type="protein sequence ID" value="TCC44206.1"/>
    <property type="molecule type" value="Genomic_DNA"/>
</dbReference>
<protein>
    <submittedName>
        <fullName evidence="1">Uncharacterized protein</fullName>
    </submittedName>
</protein>
<proteinExistence type="predicted"/>
<dbReference type="Proteomes" id="UP000293342">
    <property type="component" value="Unassembled WGS sequence"/>
</dbReference>
<gene>
    <name evidence="1" type="ORF">E0H75_35675</name>
</gene>
<evidence type="ECO:0000313" key="2">
    <source>
        <dbReference type="Proteomes" id="UP000293342"/>
    </source>
</evidence>
<reference evidence="1 2" key="1">
    <citation type="submission" date="2019-02" db="EMBL/GenBank/DDBJ databases">
        <title>Kribbella capetownensis sp. nov. and Kribbella speibonae sp. nov., isolated from soil.</title>
        <authorList>
            <person name="Curtis S.M."/>
            <person name="Norton I."/>
            <person name="Everest G.J."/>
            <person name="Meyers P.R."/>
        </authorList>
    </citation>
    <scope>NUCLEOTIDE SEQUENCE [LARGE SCALE GENOMIC DNA]</scope>
    <source>
        <strain evidence="1 2">YM53</strain>
    </source>
</reference>
<dbReference type="OrthoDB" id="5198085at2"/>
<sequence>MEFLNSDNTVLAECQNEFSGQVTSDDGNGHVKASIDNVRIDCFNGTSATLNALPWKLDLLEDRGYTIDGVDVNITTSRGTCRYTGSVNGVMEFPGGVYDMRGSLTRRTGGCGGTAQLHVSALSEVINTGT</sequence>
<name>A0A4R0JHK3_9ACTN</name>
<dbReference type="AlphaFoldDB" id="A0A4R0JHK3"/>
<evidence type="ECO:0000313" key="1">
    <source>
        <dbReference type="EMBL" id="TCC44206.1"/>
    </source>
</evidence>
<dbReference type="RefSeq" id="WP_131518126.1">
    <property type="nucleotide sequence ID" value="NZ_SJKD01000010.1"/>
</dbReference>
<keyword evidence="2" id="KW-1185">Reference proteome</keyword>
<accession>A0A4R0JHK3</accession>
<organism evidence="1 2">
    <name type="scientific">Kribbella capetownensis</name>
    <dbReference type="NCBI Taxonomy" id="1572659"/>
    <lineage>
        <taxon>Bacteria</taxon>
        <taxon>Bacillati</taxon>
        <taxon>Actinomycetota</taxon>
        <taxon>Actinomycetes</taxon>
        <taxon>Propionibacteriales</taxon>
        <taxon>Kribbellaceae</taxon>
        <taxon>Kribbella</taxon>
    </lineage>
</organism>
<comment type="caution">
    <text evidence="1">The sequence shown here is derived from an EMBL/GenBank/DDBJ whole genome shotgun (WGS) entry which is preliminary data.</text>
</comment>